<gene>
    <name evidence="1" type="ORF">GCM10007362_38390</name>
</gene>
<accession>A0ABQ2A0Z4</accession>
<comment type="caution">
    <text evidence="1">The sequence shown here is derived from an EMBL/GenBank/DDBJ whole genome shotgun (WGS) entry which is preliminary data.</text>
</comment>
<name>A0ABQ2A0Z4_9BACL</name>
<keyword evidence="2" id="KW-1185">Reference proteome</keyword>
<proteinExistence type="predicted"/>
<protein>
    <submittedName>
        <fullName evidence="1">Uncharacterized protein</fullName>
    </submittedName>
</protein>
<evidence type="ECO:0000313" key="1">
    <source>
        <dbReference type="EMBL" id="GGH84108.1"/>
    </source>
</evidence>
<dbReference type="EMBL" id="BMDD01000005">
    <property type="protein sequence ID" value="GGH84108.1"/>
    <property type="molecule type" value="Genomic_DNA"/>
</dbReference>
<dbReference type="Proteomes" id="UP000605427">
    <property type="component" value="Unassembled WGS sequence"/>
</dbReference>
<evidence type="ECO:0000313" key="2">
    <source>
        <dbReference type="Proteomes" id="UP000605427"/>
    </source>
</evidence>
<reference evidence="2" key="1">
    <citation type="journal article" date="2019" name="Int. J. Syst. Evol. Microbiol.">
        <title>The Global Catalogue of Microorganisms (GCM) 10K type strain sequencing project: providing services to taxonomists for standard genome sequencing and annotation.</title>
        <authorList>
            <consortium name="The Broad Institute Genomics Platform"/>
            <consortium name="The Broad Institute Genome Sequencing Center for Infectious Disease"/>
            <person name="Wu L."/>
            <person name="Ma J."/>
        </authorList>
    </citation>
    <scope>NUCLEOTIDE SEQUENCE [LARGE SCALE GENOMIC DNA]</scope>
    <source>
        <strain evidence="2">CCM 8702</strain>
    </source>
</reference>
<organism evidence="1 2">
    <name type="scientific">Saccharibacillus endophyticus</name>
    <dbReference type="NCBI Taxonomy" id="2060666"/>
    <lineage>
        <taxon>Bacteria</taxon>
        <taxon>Bacillati</taxon>
        <taxon>Bacillota</taxon>
        <taxon>Bacilli</taxon>
        <taxon>Bacillales</taxon>
        <taxon>Paenibacillaceae</taxon>
        <taxon>Saccharibacillus</taxon>
    </lineage>
</organism>
<sequence>MLITAFHSARINGQTVSSETTMFGTFVRGVKKYSGKSRTKVYSTT</sequence>